<comment type="caution">
    <text evidence="3">The sequence shown here is derived from an EMBL/GenBank/DDBJ whole genome shotgun (WGS) entry which is preliminary data.</text>
</comment>
<sequence>MPSAQMIGLLIVAVGAVAGVHFLWPIRPAIAPPQPSPVQPEEEALIQRLEYLYEQINAAEATLAALLENNDAVALANRELEIEHAQLQTDIERLKEGRRASDGFS</sequence>
<keyword evidence="1" id="KW-0175">Coiled coil</keyword>
<dbReference type="RefSeq" id="WP_406952532.1">
    <property type="nucleotide sequence ID" value="NZ_JAYMRW010000006.1"/>
</dbReference>
<proteinExistence type="predicted"/>
<feature type="coiled-coil region" evidence="1">
    <location>
        <begin position="49"/>
        <end position="97"/>
    </location>
</feature>
<keyword evidence="2" id="KW-1133">Transmembrane helix</keyword>
<evidence type="ECO:0000313" key="4">
    <source>
        <dbReference type="Proteomes" id="UP001390669"/>
    </source>
</evidence>
<evidence type="ECO:0000256" key="1">
    <source>
        <dbReference type="SAM" id="Coils"/>
    </source>
</evidence>
<feature type="transmembrane region" description="Helical" evidence="2">
    <location>
        <begin position="6"/>
        <end position="24"/>
    </location>
</feature>
<evidence type="ECO:0000313" key="3">
    <source>
        <dbReference type="EMBL" id="MEM5449103.1"/>
    </source>
</evidence>
<keyword evidence="2" id="KW-0812">Transmembrane</keyword>
<name>A0ABU9SE81_9BURK</name>
<keyword evidence="4" id="KW-1185">Reference proteome</keyword>
<keyword evidence="2" id="KW-0472">Membrane</keyword>
<protein>
    <submittedName>
        <fullName evidence="3">Uncharacterized protein</fullName>
    </submittedName>
</protein>
<organism evidence="3 4">
    <name type="scientific">Paraburkholderia guartelaensis</name>
    <dbReference type="NCBI Taxonomy" id="2546446"/>
    <lineage>
        <taxon>Bacteria</taxon>
        <taxon>Pseudomonadati</taxon>
        <taxon>Pseudomonadota</taxon>
        <taxon>Betaproteobacteria</taxon>
        <taxon>Burkholderiales</taxon>
        <taxon>Burkholderiaceae</taxon>
        <taxon>Paraburkholderia</taxon>
    </lineage>
</organism>
<gene>
    <name evidence="3" type="ORF">VSR33_16610</name>
</gene>
<reference evidence="3 4" key="1">
    <citation type="submission" date="2024-01" db="EMBL/GenBank/DDBJ databases">
        <title>The diversity of rhizobia nodulating Mimosa spp. in eleven states of Brazil covering several biomes is determined by host plant, location, and edaphic factors.</title>
        <authorList>
            <person name="Rouws L."/>
            <person name="Barauna A."/>
            <person name="Beukes C."/>
            <person name="De Faria S.M."/>
            <person name="Gross E."/>
            <person name="Dos Reis Junior F.B."/>
            <person name="Simon M."/>
            <person name="Maluk M."/>
            <person name="Odee D.W."/>
            <person name="Kenicer G."/>
            <person name="Young J.P.W."/>
            <person name="Reis V.M."/>
            <person name="Zilli J."/>
            <person name="James E.K."/>
        </authorList>
    </citation>
    <scope>NUCLEOTIDE SEQUENCE [LARGE SCALE GENOMIC DNA]</scope>
    <source>
        <strain evidence="3 4">JPY164</strain>
    </source>
</reference>
<dbReference type="EMBL" id="JAYMRW010000006">
    <property type="protein sequence ID" value="MEM5449103.1"/>
    <property type="molecule type" value="Genomic_DNA"/>
</dbReference>
<accession>A0ABU9SE81</accession>
<dbReference type="Proteomes" id="UP001390669">
    <property type="component" value="Unassembled WGS sequence"/>
</dbReference>
<evidence type="ECO:0000256" key="2">
    <source>
        <dbReference type="SAM" id="Phobius"/>
    </source>
</evidence>